<evidence type="ECO:0008006" key="4">
    <source>
        <dbReference type="Google" id="ProtNLM"/>
    </source>
</evidence>
<organism evidence="2 3">
    <name type="scientific">Cedecea neteri</name>
    <dbReference type="NCBI Taxonomy" id="158822"/>
    <lineage>
        <taxon>Bacteria</taxon>
        <taxon>Pseudomonadati</taxon>
        <taxon>Pseudomonadota</taxon>
        <taxon>Gammaproteobacteria</taxon>
        <taxon>Enterobacterales</taxon>
        <taxon>Enterobacteriaceae</taxon>
        <taxon>Cedecea</taxon>
    </lineage>
</organism>
<evidence type="ECO:0000313" key="3">
    <source>
        <dbReference type="Proteomes" id="UP000029516"/>
    </source>
</evidence>
<protein>
    <recommendedName>
        <fullName evidence="4">Common pilus major fimbrillin subunit EcpA</fullName>
    </recommendedName>
</protein>
<sequence>MKKGFVALSVLSGMFLASSALAAPKWIGIGGSQTTASITVDQFSDLKFSSSTANKFNGYIKAGEPLFDLTINAPQGMQVAIAGVVNSMAVSTGNLRNDEYNAGNELTSIHAVLADASVLKGSEYIPEGGKDRDTSGAAAIVVDGTGADVNINFISRDEKPSLTPGKYNYTFIAQAFTE</sequence>
<keyword evidence="1" id="KW-0732">Signal</keyword>
<dbReference type="KEGG" id="cem:LH23_20400"/>
<dbReference type="EMBL" id="CP009458">
    <property type="protein sequence ID" value="AIR62924.1"/>
    <property type="molecule type" value="Genomic_DNA"/>
</dbReference>
<proteinExistence type="predicted"/>
<gene>
    <name evidence="2" type="ORF">LH23_20400</name>
</gene>
<reference evidence="2 3" key="1">
    <citation type="submission" date="2014-09" db="EMBL/GenBank/DDBJ databases">
        <authorList>
            <person name="Chan K.-G."/>
        </authorList>
    </citation>
    <scope>NUCLEOTIDE SEQUENCE [LARGE SCALE GENOMIC DNA]</scope>
    <source>
        <strain evidence="2 3">M006</strain>
    </source>
</reference>
<dbReference type="Proteomes" id="UP000029516">
    <property type="component" value="Chromosome"/>
</dbReference>
<evidence type="ECO:0000256" key="1">
    <source>
        <dbReference type="SAM" id="SignalP"/>
    </source>
</evidence>
<dbReference type="AlphaFoldDB" id="A0AAN0S7W3"/>
<dbReference type="RefSeq" id="WP_039295020.1">
    <property type="nucleotide sequence ID" value="NZ_CP009458.1"/>
</dbReference>
<feature type="signal peptide" evidence="1">
    <location>
        <begin position="1"/>
        <end position="22"/>
    </location>
</feature>
<evidence type="ECO:0000313" key="2">
    <source>
        <dbReference type="EMBL" id="AIR62924.1"/>
    </source>
</evidence>
<accession>A0AAN0S7W3</accession>
<name>A0AAN0S7W3_9ENTR</name>
<feature type="chain" id="PRO_5042942739" description="Common pilus major fimbrillin subunit EcpA" evidence="1">
    <location>
        <begin position="23"/>
        <end position="178"/>
    </location>
</feature>